<dbReference type="Proteomes" id="UP000275510">
    <property type="component" value="Chromosome"/>
</dbReference>
<protein>
    <recommendedName>
        <fullName evidence="3">DUF3800 domain-containing protein</fullName>
    </recommendedName>
</protein>
<name>A0A448U064_ACTPL</name>
<organism evidence="1 2">
    <name type="scientific">Actinobacillus pleuropneumoniae</name>
    <name type="common">Haemophilus pleuropneumoniae</name>
    <dbReference type="NCBI Taxonomy" id="715"/>
    <lineage>
        <taxon>Bacteria</taxon>
        <taxon>Pseudomonadati</taxon>
        <taxon>Pseudomonadota</taxon>
        <taxon>Gammaproteobacteria</taxon>
        <taxon>Pasteurellales</taxon>
        <taxon>Pasteurellaceae</taxon>
        <taxon>Actinobacillus</taxon>
    </lineage>
</organism>
<proteinExistence type="predicted"/>
<dbReference type="InterPro" id="IPR024524">
    <property type="entry name" value="DUF3800"/>
</dbReference>
<gene>
    <name evidence="1" type="ORF">NCTC10976_01301</name>
</gene>
<dbReference type="EMBL" id="LR134515">
    <property type="protein sequence ID" value="VEJ17191.1"/>
    <property type="molecule type" value="Genomic_DNA"/>
</dbReference>
<reference evidence="1 2" key="1">
    <citation type="submission" date="2018-12" db="EMBL/GenBank/DDBJ databases">
        <authorList>
            <consortium name="Pathogen Informatics"/>
        </authorList>
    </citation>
    <scope>NUCLEOTIDE SEQUENCE [LARGE SCALE GENOMIC DNA]</scope>
    <source>
        <strain evidence="1 2">NCTC10976</strain>
    </source>
</reference>
<accession>A0A448U064</accession>
<dbReference type="RefSeq" id="WP_005601681.1">
    <property type="nucleotide sequence ID" value="NZ_CBDBSX010000037.1"/>
</dbReference>
<evidence type="ECO:0000313" key="2">
    <source>
        <dbReference type="Proteomes" id="UP000275510"/>
    </source>
</evidence>
<evidence type="ECO:0008006" key="3">
    <source>
        <dbReference type="Google" id="ProtNLM"/>
    </source>
</evidence>
<sequence length="365" mass="43644">MLNPNPSILELDFYYDETNNIRKLYLTDKKQAYINTECSPFILVGIAIDKNLDKSSINESIGEFLKKIGMQNNQKEVKFKHVAHGDFYAILRSKKLDCFFDFLVKHKILMHLYVLDVVYWSLVDILESEALIRVCKPFFYVDDLIIDEVKSVFTEIVKSYKNEFFEDLFNIGYPDVISKKEDFIEVLFKYTKRFKSKNDSNRIIFLNILELLFSIFKKDDEAFCFLDNEPKHELINNFNSFYLFRIEDFKHSYHILDEERQVMDYLATYSPKLNNFKFITSNDCQLIQLSDVMIGFFRSLFLFLENIEREKISDIFDSFDNVQRATLKKFFQIYEESVNTDEKMVVFTLSIFDFYKFNTLRELCK</sequence>
<dbReference type="AlphaFoldDB" id="A0A448U064"/>
<dbReference type="Pfam" id="PF12686">
    <property type="entry name" value="DUF3800"/>
    <property type="match status" value="1"/>
</dbReference>
<evidence type="ECO:0000313" key="1">
    <source>
        <dbReference type="EMBL" id="VEJ17191.1"/>
    </source>
</evidence>